<dbReference type="CDD" id="cd02908">
    <property type="entry name" value="Macro_OAADPr_deacetylase"/>
    <property type="match status" value="1"/>
</dbReference>
<dbReference type="PANTHER" id="PTHR11106">
    <property type="entry name" value="GANGLIOSIDE INDUCED DIFFERENTIATION ASSOCIATED PROTEIN 2-RELATED"/>
    <property type="match status" value="1"/>
</dbReference>
<reference evidence="2" key="2">
    <citation type="journal article" date="2021" name="PeerJ">
        <title>Extensive microbial diversity within the chicken gut microbiome revealed by metagenomics and culture.</title>
        <authorList>
            <person name="Gilroy R."/>
            <person name="Ravi A."/>
            <person name="Getino M."/>
            <person name="Pursley I."/>
            <person name="Horton D.L."/>
            <person name="Alikhan N.F."/>
            <person name="Baker D."/>
            <person name="Gharbi K."/>
            <person name="Hall N."/>
            <person name="Watson M."/>
            <person name="Adriaenssens E.M."/>
            <person name="Foster-Nyarko E."/>
            <person name="Jarju S."/>
            <person name="Secka A."/>
            <person name="Antonio M."/>
            <person name="Oren A."/>
            <person name="Chaudhuri R.R."/>
            <person name="La Ragione R."/>
            <person name="Hildebrand F."/>
            <person name="Pallen M.J."/>
        </authorList>
    </citation>
    <scope>NUCLEOTIDE SEQUENCE</scope>
    <source>
        <strain evidence="2">ChiW13-3771</strain>
    </source>
</reference>
<reference evidence="2" key="1">
    <citation type="submission" date="2020-10" db="EMBL/GenBank/DDBJ databases">
        <authorList>
            <person name="Gilroy R."/>
        </authorList>
    </citation>
    <scope>NUCLEOTIDE SEQUENCE</scope>
    <source>
        <strain evidence="2">ChiW13-3771</strain>
    </source>
</reference>
<sequence>MTQAERRIYLIQELLREQPSYSNIKIPANEQDQKNLLRSLFNIRMPQPINQDFLTIQDAYLQEEIKQKGITDLSDLTPIQKGIYLWQGDITTLRCDAIVNAANSQMLGCFVPCHSCIDNAIHTFSGVQLRIACEEIMQKQDHAEETGKAKITPAYNLPCNYILHTVGPIVHGWLTKKENDLLASCYRSCLTLAEQYGVKSIAFCCISTGEFHFPNEKAAEIAVKTVNEYKERTNSKMKIIFNVFKKIDFDIYKNLLQRQKI</sequence>
<protein>
    <submittedName>
        <fullName evidence="2">Protein-ADP-ribose hydrolase</fullName>
    </submittedName>
</protein>
<dbReference type="SMART" id="SM00506">
    <property type="entry name" value="A1pp"/>
    <property type="match status" value="1"/>
</dbReference>
<dbReference type="Proteomes" id="UP000824201">
    <property type="component" value="Unassembled WGS sequence"/>
</dbReference>
<dbReference type="AlphaFoldDB" id="A0A9D1EEA5"/>
<accession>A0A9D1EEA5</accession>
<evidence type="ECO:0000313" key="2">
    <source>
        <dbReference type="EMBL" id="HIR88689.1"/>
    </source>
</evidence>
<organism evidence="2 3">
    <name type="scientific">Candidatus Fimimorpha faecalis</name>
    <dbReference type="NCBI Taxonomy" id="2840824"/>
    <lineage>
        <taxon>Bacteria</taxon>
        <taxon>Bacillati</taxon>
        <taxon>Bacillota</taxon>
        <taxon>Clostridia</taxon>
        <taxon>Eubacteriales</taxon>
        <taxon>Candidatus Fimimorpha</taxon>
    </lineage>
</organism>
<dbReference type="PANTHER" id="PTHR11106:SF27">
    <property type="entry name" value="MACRO DOMAIN-CONTAINING PROTEIN"/>
    <property type="match status" value="1"/>
</dbReference>
<dbReference type="PROSITE" id="PS51154">
    <property type="entry name" value="MACRO"/>
    <property type="match status" value="1"/>
</dbReference>
<name>A0A9D1EEA5_9FIRM</name>
<dbReference type="InterPro" id="IPR002589">
    <property type="entry name" value="Macro_dom"/>
</dbReference>
<dbReference type="Gene3D" id="3.40.220.10">
    <property type="entry name" value="Leucine Aminopeptidase, subunit E, domain 1"/>
    <property type="match status" value="1"/>
</dbReference>
<proteinExistence type="predicted"/>
<gene>
    <name evidence="2" type="ORF">IAC96_07040</name>
</gene>
<keyword evidence="2" id="KW-0378">Hydrolase</keyword>
<evidence type="ECO:0000313" key="3">
    <source>
        <dbReference type="Proteomes" id="UP000824201"/>
    </source>
</evidence>
<comment type="caution">
    <text evidence="2">The sequence shown here is derived from an EMBL/GenBank/DDBJ whole genome shotgun (WGS) entry which is preliminary data.</text>
</comment>
<dbReference type="Pfam" id="PF01661">
    <property type="entry name" value="Macro"/>
    <property type="match status" value="1"/>
</dbReference>
<dbReference type="EMBL" id="DVHN01000081">
    <property type="protein sequence ID" value="HIR88689.1"/>
    <property type="molecule type" value="Genomic_DNA"/>
</dbReference>
<dbReference type="SUPFAM" id="SSF52949">
    <property type="entry name" value="Macro domain-like"/>
    <property type="match status" value="1"/>
</dbReference>
<dbReference type="NCBIfam" id="NF003163">
    <property type="entry name" value="PRK04143.1"/>
    <property type="match status" value="1"/>
</dbReference>
<feature type="domain" description="Macro" evidence="1">
    <location>
        <begin position="70"/>
        <end position="260"/>
    </location>
</feature>
<evidence type="ECO:0000259" key="1">
    <source>
        <dbReference type="PROSITE" id="PS51154"/>
    </source>
</evidence>
<dbReference type="GO" id="GO:0016787">
    <property type="term" value="F:hydrolase activity"/>
    <property type="evidence" value="ECO:0007669"/>
    <property type="project" value="UniProtKB-KW"/>
</dbReference>
<dbReference type="InterPro" id="IPR043472">
    <property type="entry name" value="Macro_dom-like"/>
</dbReference>